<evidence type="ECO:0000256" key="3">
    <source>
        <dbReference type="ARBA" id="ARBA00022679"/>
    </source>
</evidence>
<feature type="transmembrane region" description="Helical" evidence="8">
    <location>
        <begin position="265"/>
        <end position="283"/>
    </location>
</feature>
<evidence type="ECO:0000256" key="7">
    <source>
        <dbReference type="ARBA" id="ARBA00023315"/>
    </source>
</evidence>
<dbReference type="SUPFAM" id="SSF52266">
    <property type="entry name" value="SGNH hydrolase"/>
    <property type="match status" value="1"/>
</dbReference>
<dbReference type="OrthoDB" id="3404679at2"/>
<dbReference type="AlphaFoldDB" id="A0A7J5USH9"/>
<protein>
    <submittedName>
        <fullName evidence="11">Acyltransferase family protein</fullName>
    </submittedName>
</protein>
<evidence type="ECO:0000256" key="4">
    <source>
        <dbReference type="ARBA" id="ARBA00022692"/>
    </source>
</evidence>
<dbReference type="PANTHER" id="PTHR23028">
    <property type="entry name" value="ACETYLTRANSFERASE"/>
    <property type="match status" value="1"/>
</dbReference>
<keyword evidence="4 8" id="KW-0812">Transmembrane</keyword>
<keyword evidence="6 8" id="KW-0472">Membrane</keyword>
<evidence type="ECO:0000256" key="6">
    <source>
        <dbReference type="ARBA" id="ARBA00023136"/>
    </source>
</evidence>
<accession>A0A7J5USH9</accession>
<proteinExistence type="predicted"/>
<evidence type="ECO:0000259" key="10">
    <source>
        <dbReference type="Pfam" id="PF19040"/>
    </source>
</evidence>
<dbReference type="Pfam" id="PF01757">
    <property type="entry name" value="Acyl_transf_3"/>
    <property type="match status" value="1"/>
</dbReference>
<evidence type="ECO:0000256" key="2">
    <source>
        <dbReference type="ARBA" id="ARBA00022475"/>
    </source>
</evidence>
<feature type="domain" description="SGNH" evidence="10">
    <location>
        <begin position="440"/>
        <end position="637"/>
    </location>
</feature>
<reference evidence="11 12" key="1">
    <citation type="submission" date="2019-10" db="EMBL/GenBank/DDBJ databases">
        <title>Georgenia wutianyii sp. nov. and Georgenia yuyongxinii sp. nov. isolated from plateau pika (Ochotona curzoniae) in the Qinghai-Tibet plateau of China.</title>
        <authorList>
            <person name="Tian Z."/>
        </authorList>
    </citation>
    <scope>NUCLEOTIDE SEQUENCE [LARGE SCALE GENOMIC DNA]</scope>
    <source>
        <strain evidence="11 12">DSM 21501</strain>
    </source>
</reference>
<feature type="transmembrane region" description="Helical" evidence="8">
    <location>
        <begin position="152"/>
        <end position="173"/>
    </location>
</feature>
<gene>
    <name evidence="11" type="ORF">GB883_04805</name>
</gene>
<name>A0A7J5USH9_9MICO</name>
<keyword evidence="12" id="KW-1185">Reference proteome</keyword>
<dbReference type="PANTHER" id="PTHR23028:SF53">
    <property type="entry name" value="ACYL_TRANSF_3 DOMAIN-CONTAINING PROTEIN"/>
    <property type="match status" value="1"/>
</dbReference>
<feature type="domain" description="Acyltransferase 3" evidence="9">
    <location>
        <begin position="13"/>
        <end position="317"/>
    </location>
</feature>
<feature type="transmembrane region" description="Helical" evidence="8">
    <location>
        <begin position="185"/>
        <end position="203"/>
    </location>
</feature>
<dbReference type="GO" id="GO:0016747">
    <property type="term" value="F:acyltransferase activity, transferring groups other than amino-acyl groups"/>
    <property type="evidence" value="ECO:0007669"/>
    <property type="project" value="InterPro"/>
</dbReference>
<keyword evidence="2" id="KW-1003">Cell membrane</keyword>
<evidence type="ECO:0000256" key="5">
    <source>
        <dbReference type="ARBA" id="ARBA00022989"/>
    </source>
</evidence>
<dbReference type="GO" id="GO:0005886">
    <property type="term" value="C:plasma membrane"/>
    <property type="evidence" value="ECO:0007669"/>
    <property type="project" value="UniProtKB-SubCell"/>
</dbReference>
<dbReference type="EMBL" id="WHJE01000013">
    <property type="protein sequence ID" value="KAE8765278.1"/>
    <property type="molecule type" value="Genomic_DNA"/>
</dbReference>
<comment type="subcellular location">
    <subcellularLocation>
        <location evidence="1">Cell membrane</location>
        <topology evidence="1">Multi-pass membrane protein</topology>
    </subcellularLocation>
</comment>
<dbReference type="InterPro" id="IPR036514">
    <property type="entry name" value="SGNH_hydro_sf"/>
</dbReference>
<dbReference type="InterPro" id="IPR043968">
    <property type="entry name" value="SGNH"/>
</dbReference>
<comment type="caution">
    <text evidence="11">The sequence shown here is derived from an EMBL/GenBank/DDBJ whole genome shotgun (WGS) entry which is preliminary data.</text>
</comment>
<feature type="transmembrane region" description="Helical" evidence="8">
    <location>
        <begin position="337"/>
        <end position="358"/>
    </location>
</feature>
<evidence type="ECO:0000256" key="1">
    <source>
        <dbReference type="ARBA" id="ARBA00004651"/>
    </source>
</evidence>
<keyword evidence="7 11" id="KW-0012">Acyltransferase</keyword>
<feature type="transmembrane region" description="Helical" evidence="8">
    <location>
        <begin position="210"/>
        <end position="228"/>
    </location>
</feature>
<evidence type="ECO:0000313" key="11">
    <source>
        <dbReference type="EMBL" id="KAE8765278.1"/>
    </source>
</evidence>
<feature type="transmembrane region" description="Helical" evidence="8">
    <location>
        <begin position="12"/>
        <end position="32"/>
    </location>
</feature>
<keyword evidence="3 11" id="KW-0808">Transferase</keyword>
<evidence type="ECO:0000313" key="12">
    <source>
        <dbReference type="Proteomes" id="UP000451860"/>
    </source>
</evidence>
<dbReference type="InterPro" id="IPR050879">
    <property type="entry name" value="Acyltransferase_3"/>
</dbReference>
<dbReference type="Proteomes" id="UP000451860">
    <property type="component" value="Unassembled WGS sequence"/>
</dbReference>
<sequence>MVVVYHVFLDRVSGGVDIFLMISAFLLTLSFVRKVEADRPLALTRHWLHRFKRLLPASAATILGTLVAVWAVVPSSRWTSILEQAWASLLYVQNWLLAATSVDYYARDDSLASPLQHFWSLSIQGQVFIVWPVIFAAGAWIARRIGWRYRTILWLAFGAIFVGSLAFSVHQTTTNQTFAYFDTRARLWEFAAGSLLALALPHLRLARPLRVVMGWTGVAGMLACGVLLPVGQSFPGYVALWPLISAGLVIAAGQSGSRLGVDRLLSSRALVGMGGISYALYLVHWPVLTVYLSAVGRPAAGPAAGIVIIVASIVAAHLITGLIEAPLRRAAWTEAHAWRMGVVVTACVAAVAAPAAAWQVNLDRRAAGAAAAAPADNPGALALQPGFRFAGAPDALTLPLPTELDDQWVSLDHGCTGVFAIADAEISATCSQNETLPAPERTILVVGDSHAQQWMAALSPLAKERNWQLVALLKGGCAFGAPTTEGFNPLCDDWLQRAWGYALELRPDAIFTVATAASADGPNEELVAGYEQMVAEMTAAGIDVIGVRDNPRFAFDMYACVERNGPDASQCTVRRDQALPATSPMQRLVGAEGLYLLDLTDRLCPDGLCPPVIGNLYVFMDDNHLSRSYAATLRQDLEERLLAATGW</sequence>
<dbReference type="Gene3D" id="3.40.50.1110">
    <property type="entry name" value="SGNH hydrolase"/>
    <property type="match status" value="1"/>
</dbReference>
<dbReference type="InterPro" id="IPR002656">
    <property type="entry name" value="Acyl_transf_3_dom"/>
</dbReference>
<organism evidence="11 12">
    <name type="scientific">Georgenia thermotolerans</name>
    <dbReference type="NCBI Taxonomy" id="527326"/>
    <lineage>
        <taxon>Bacteria</taxon>
        <taxon>Bacillati</taxon>
        <taxon>Actinomycetota</taxon>
        <taxon>Actinomycetes</taxon>
        <taxon>Micrococcales</taxon>
        <taxon>Bogoriellaceae</taxon>
        <taxon>Georgenia</taxon>
    </lineage>
</organism>
<feature type="transmembrane region" description="Helical" evidence="8">
    <location>
        <begin position="303"/>
        <end position="325"/>
    </location>
</feature>
<feature type="transmembrane region" description="Helical" evidence="8">
    <location>
        <begin position="118"/>
        <end position="140"/>
    </location>
</feature>
<dbReference type="Pfam" id="PF19040">
    <property type="entry name" value="SGNH"/>
    <property type="match status" value="1"/>
</dbReference>
<evidence type="ECO:0000256" key="8">
    <source>
        <dbReference type="SAM" id="Phobius"/>
    </source>
</evidence>
<feature type="transmembrane region" description="Helical" evidence="8">
    <location>
        <begin position="53"/>
        <end position="73"/>
    </location>
</feature>
<evidence type="ECO:0000259" key="9">
    <source>
        <dbReference type="Pfam" id="PF01757"/>
    </source>
</evidence>
<dbReference type="GO" id="GO:0009103">
    <property type="term" value="P:lipopolysaccharide biosynthetic process"/>
    <property type="evidence" value="ECO:0007669"/>
    <property type="project" value="TreeGrafter"/>
</dbReference>
<feature type="transmembrane region" description="Helical" evidence="8">
    <location>
        <begin position="234"/>
        <end position="253"/>
    </location>
</feature>
<keyword evidence="5 8" id="KW-1133">Transmembrane helix</keyword>